<dbReference type="EMBL" id="PP517463">
    <property type="protein sequence ID" value="WXI02713.1"/>
    <property type="molecule type" value="mRNA"/>
</dbReference>
<name>A0AB38ZEK8_9HEMI</name>
<sequence length="275" mass="30636">MSKVWLLLLLVAAFQFVHAHPAQEYEVDEFASDEAEEYLNGEPQMSDEEETDYLEDGEDEERGMKRLRKIKPANVFKKAKDGVTKAGKELEQFGQKAKELAKKGAKMLKDLGVTITPLKCEGKECNSCIGFKPLGQSFCINFVISRTQNKNLYVIITIKLNGDALFTQKVKFGAVPKCLDAGDFFGKFCMKGIEAHAKSSKGKPHLHFCVICVSEKLSMGVKLCASYINKKMDLRVSPKLFPAAVSNDGEIVKVDEATGEEKVVEDEGEFEDLDF</sequence>
<evidence type="ECO:0000256" key="2">
    <source>
        <dbReference type="SAM" id="SignalP"/>
    </source>
</evidence>
<evidence type="ECO:0000313" key="3">
    <source>
        <dbReference type="EMBL" id="WXI02713.1"/>
    </source>
</evidence>
<evidence type="ECO:0000313" key="4">
    <source>
        <dbReference type="EMBL" id="WXI02804.1"/>
    </source>
</evidence>
<organism evidence="3">
    <name type="scientific">Oncocephalus sp</name>
    <dbReference type="NCBI Taxonomy" id="2944721"/>
    <lineage>
        <taxon>Eukaryota</taxon>
        <taxon>Metazoa</taxon>
        <taxon>Ecdysozoa</taxon>
        <taxon>Arthropoda</taxon>
        <taxon>Hexapoda</taxon>
        <taxon>Insecta</taxon>
        <taxon>Pterygota</taxon>
        <taxon>Neoptera</taxon>
        <taxon>Paraneoptera</taxon>
        <taxon>Hemiptera</taxon>
        <taxon>Heteroptera</taxon>
        <taxon>Panheteroptera</taxon>
        <taxon>Cimicomorpha</taxon>
        <taxon>Reduviidae</taxon>
        <taxon>Stenopodainae</taxon>
        <taxon>Oncocephalus</taxon>
    </lineage>
</organism>
<dbReference type="AlphaFoldDB" id="A0AB38ZEK8"/>
<accession>A0AB38ZEK8</accession>
<evidence type="ECO:0000256" key="1">
    <source>
        <dbReference type="SAM" id="MobiDB-lite"/>
    </source>
</evidence>
<feature type="region of interest" description="Disordered" evidence="1">
    <location>
        <begin position="38"/>
        <end position="59"/>
    </location>
</feature>
<proteinExistence type="evidence at transcript level"/>
<feature type="signal peptide" evidence="2">
    <location>
        <begin position="1"/>
        <end position="19"/>
    </location>
</feature>
<keyword evidence="2" id="KW-0732">Signal</keyword>
<reference evidence="3" key="1">
    <citation type="submission" date="2024-03" db="EMBL/GenBank/DDBJ databases">
        <title>Venom adaptation and exaptation during the trophic switch to blood-feeding by kissing bugs (Reduviidae: Triatominae).</title>
        <authorList>
            <person name="Zdenek C.N."/>
            <person name="Cardoso F.C."/>
            <person name="Robinson S.D."/>
            <person name="Mercedes R.S."/>
            <person name="Raidjoe E.R."/>
            <person name="Hernandez-Vargas M.J."/>
            <person name="Jin J."/>
            <person name="Corzo G."/>
            <person name="Vetter I."/>
            <person name="King G.F."/>
            <person name="Fry B.G."/>
            <person name="Walker A."/>
        </authorList>
    </citation>
    <scope>NUCLEOTIDE SEQUENCE</scope>
</reference>
<feature type="chain" id="PRO_5044174136" evidence="2">
    <location>
        <begin position="20"/>
        <end position="275"/>
    </location>
</feature>
<protein>
    <submittedName>
        <fullName evidence="4">Venom redulysin 10</fullName>
    </submittedName>
    <submittedName>
        <fullName evidence="3">Venom redulysin 9</fullName>
    </submittedName>
</protein>
<dbReference type="EMBL" id="PP517554">
    <property type="protein sequence ID" value="WXI02804.1"/>
    <property type="molecule type" value="mRNA"/>
</dbReference>